<dbReference type="NCBIfam" id="TIGR00613">
    <property type="entry name" value="reco"/>
    <property type="match status" value="1"/>
</dbReference>
<dbReference type="GO" id="GO:0006302">
    <property type="term" value="P:double-strand break repair"/>
    <property type="evidence" value="ECO:0007669"/>
    <property type="project" value="TreeGrafter"/>
</dbReference>
<evidence type="ECO:0000256" key="6">
    <source>
        <dbReference type="ARBA" id="ARBA00033409"/>
    </source>
</evidence>
<protein>
    <recommendedName>
        <fullName evidence="2 7">DNA repair protein RecO</fullName>
    </recommendedName>
    <alternativeName>
        <fullName evidence="6 7">Recombination protein O</fullName>
    </alternativeName>
</protein>
<feature type="domain" description="DNA replication/recombination mediator RecO N-terminal" evidence="8">
    <location>
        <begin position="1"/>
        <end position="75"/>
    </location>
</feature>
<dbReference type="GO" id="GO:0043590">
    <property type="term" value="C:bacterial nucleoid"/>
    <property type="evidence" value="ECO:0007669"/>
    <property type="project" value="TreeGrafter"/>
</dbReference>
<dbReference type="InterPro" id="IPR042242">
    <property type="entry name" value="RecO_C"/>
</dbReference>
<evidence type="ECO:0000256" key="5">
    <source>
        <dbReference type="ARBA" id="ARBA00023204"/>
    </source>
</evidence>
<dbReference type="Pfam" id="PF02565">
    <property type="entry name" value="RecO_C"/>
    <property type="match status" value="1"/>
</dbReference>
<sequence>MDWQDDGVILGVRKHGETSAIVSAFTRSHGRHAGLVRQVSSKKLRGIVQPGNLVRLNWHARLEEHLGIYSMELLQSNVAPLMLDPGKLTAMMSACALVSAGVPEHEPHPDLFETLSSLMVALDHDDWPSVYVKWEIGLLAELGFGLDFSQCAATGERDGLVYVSPKTGRAVSAQAGRPYHDRLLALPAFLLTGEVPGAADLVQALKLTGHFLNRHVLAHSSKALPDSRGRLMDRWLKA</sequence>
<keyword evidence="5 7" id="KW-0234">DNA repair</keyword>
<dbReference type="PANTHER" id="PTHR33991:SF1">
    <property type="entry name" value="DNA REPAIR PROTEIN RECO"/>
    <property type="match status" value="1"/>
</dbReference>
<evidence type="ECO:0000256" key="7">
    <source>
        <dbReference type="HAMAP-Rule" id="MF_00201"/>
    </source>
</evidence>
<dbReference type="PANTHER" id="PTHR33991">
    <property type="entry name" value="DNA REPAIR PROTEIN RECO"/>
    <property type="match status" value="1"/>
</dbReference>
<evidence type="ECO:0000259" key="8">
    <source>
        <dbReference type="Pfam" id="PF11967"/>
    </source>
</evidence>
<evidence type="ECO:0000313" key="9">
    <source>
        <dbReference type="EMBL" id="RED53409.1"/>
    </source>
</evidence>
<comment type="function">
    <text evidence="7">Involved in DNA repair and RecF pathway recombination.</text>
</comment>
<dbReference type="Gene3D" id="2.40.50.140">
    <property type="entry name" value="Nucleic acid-binding proteins"/>
    <property type="match status" value="1"/>
</dbReference>
<dbReference type="OrthoDB" id="9804792at2"/>
<evidence type="ECO:0000256" key="1">
    <source>
        <dbReference type="ARBA" id="ARBA00007452"/>
    </source>
</evidence>
<dbReference type="AlphaFoldDB" id="A0A3D9HVF4"/>
<dbReference type="GO" id="GO:0006310">
    <property type="term" value="P:DNA recombination"/>
    <property type="evidence" value="ECO:0007669"/>
    <property type="project" value="UniProtKB-UniRule"/>
</dbReference>
<dbReference type="SUPFAM" id="SSF50249">
    <property type="entry name" value="Nucleic acid-binding proteins"/>
    <property type="match status" value="1"/>
</dbReference>
<comment type="similarity">
    <text evidence="1 7">Belongs to the RecO family.</text>
</comment>
<comment type="caution">
    <text evidence="9">The sequence shown here is derived from an EMBL/GenBank/DDBJ whole genome shotgun (WGS) entry which is preliminary data.</text>
</comment>
<dbReference type="RefSeq" id="WP_115934556.1">
    <property type="nucleotide sequence ID" value="NZ_QRDW01000001.1"/>
</dbReference>
<dbReference type="InterPro" id="IPR022572">
    <property type="entry name" value="DNA_rep/recomb_RecO_N"/>
</dbReference>
<organism evidence="9 10">
    <name type="scientific">Aestuariispira insulae</name>
    <dbReference type="NCBI Taxonomy" id="1461337"/>
    <lineage>
        <taxon>Bacteria</taxon>
        <taxon>Pseudomonadati</taxon>
        <taxon>Pseudomonadota</taxon>
        <taxon>Alphaproteobacteria</taxon>
        <taxon>Rhodospirillales</taxon>
        <taxon>Kiloniellaceae</taxon>
        <taxon>Aestuariispira</taxon>
    </lineage>
</organism>
<name>A0A3D9HVF4_9PROT</name>
<reference evidence="9 10" key="1">
    <citation type="submission" date="2018-07" db="EMBL/GenBank/DDBJ databases">
        <title>Genomic Encyclopedia of Type Strains, Phase III (KMG-III): the genomes of soil and plant-associated and newly described type strains.</title>
        <authorList>
            <person name="Whitman W."/>
        </authorList>
    </citation>
    <scope>NUCLEOTIDE SEQUENCE [LARGE SCALE GENOMIC DNA]</scope>
    <source>
        <strain evidence="9 10">CECT 8488</strain>
    </source>
</reference>
<dbReference type="Gene3D" id="1.20.1440.120">
    <property type="entry name" value="Recombination protein O, C-terminal domain"/>
    <property type="match status" value="1"/>
</dbReference>
<dbReference type="InterPro" id="IPR003717">
    <property type="entry name" value="RecO"/>
</dbReference>
<dbReference type="SUPFAM" id="SSF57863">
    <property type="entry name" value="ArfGap/RecO-like zinc finger"/>
    <property type="match status" value="1"/>
</dbReference>
<keyword evidence="3 7" id="KW-0227">DNA damage</keyword>
<gene>
    <name evidence="7" type="primary">recO</name>
    <name evidence="9" type="ORF">DFP90_101197</name>
</gene>
<keyword evidence="10" id="KW-1185">Reference proteome</keyword>
<dbReference type="InterPro" id="IPR037278">
    <property type="entry name" value="ARFGAP/RecO"/>
</dbReference>
<evidence type="ECO:0000256" key="2">
    <source>
        <dbReference type="ARBA" id="ARBA00021310"/>
    </source>
</evidence>
<dbReference type="Pfam" id="PF11967">
    <property type="entry name" value="RecO_N"/>
    <property type="match status" value="1"/>
</dbReference>
<evidence type="ECO:0000313" key="10">
    <source>
        <dbReference type="Proteomes" id="UP000256845"/>
    </source>
</evidence>
<proteinExistence type="inferred from homology"/>
<dbReference type="InterPro" id="IPR012340">
    <property type="entry name" value="NA-bd_OB-fold"/>
</dbReference>
<keyword evidence="4 7" id="KW-0233">DNA recombination</keyword>
<dbReference type="Proteomes" id="UP000256845">
    <property type="component" value="Unassembled WGS sequence"/>
</dbReference>
<evidence type="ECO:0000256" key="3">
    <source>
        <dbReference type="ARBA" id="ARBA00022763"/>
    </source>
</evidence>
<dbReference type="HAMAP" id="MF_00201">
    <property type="entry name" value="RecO"/>
    <property type="match status" value="1"/>
</dbReference>
<dbReference type="EMBL" id="QRDW01000001">
    <property type="protein sequence ID" value="RED53409.1"/>
    <property type="molecule type" value="Genomic_DNA"/>
</dbReference>
<accession>A0A3D9HVF4</accession>
<evidence type="ECO:0000256" key="4">
    <source>
        <dbReference type="ARBA" id="ARBA00023172"/>
    </source>
</evidence>